<dbReference type="Gene3D" id="3.40.30.10">
    <property type="entry name" value="Glutaredoxin"/>
    <property type="match status" value="1"/>
</dbReference>
<dbReference type="Proteomes" id="UP000726737">
    <property type="component" value="Unassembled WGS sequence"/>
</dbReference>
<dbReference type="AlphaFoldDB" id="A0A9P6TUU7"/>
<evidence type="ECO:0008006" key="5">
    <source>
        <dbReference type="Google" id="ProtNLM"/>
    </source>
</evidence>
<feature type="domain" description="GST N-terminal" evidence="1">
    <location>
        <begin position="31"/>
        <end position="103"/>
    </location>
</feature>
<reference evidence="3" key="1">
    <citation type="journal article" date="2020" name="Fungal Divers.">
        <title>Resolving the Mortierellaceae phylogeny through synthesis of multi-gene phylogenetics and phylogenomics.</title>
        <authorList>
            <person name="Vandepol N."/>
            <person name="Liber J."/>
            <person name="Desiro A."/>
            <person name="Na H."/>
            <person name="Kennedy M."/>
            <person name="Barry K."/>
            <person name="Grigoriev I.V."/>
            <person name="Miller A.N."/>
            <person name="O'Donnell K."/>
            <person name="Stajich J.E."/>
            <person name="Bonito G."/>
        </authorList>
    </citation>
    <scope>NUCLEOTIDE SEQUENCE</scope>
    <source>
        <strain evidence="3">KOD948</strain>
    </source>
</reference>
<dbReference type="Pfam" id="PF13409">
    <property type="entry name" value="GST_N_2"/>
    <property type="match status" value="1"/>
</dbReference>
<gene>
    <name evidence="3" type="ORF">BG011_002736</name>
</gene>
<dbReference type="OrthoDB" id="4951845at2759"/>
<name>A0A9P6TUU7_9FUNG</name>
<feature type="domain" description="Glutathione S-transferase UstS-like C-terminal" evidence="2">
    <location>
        <begin position="188"/>
        <end position="275"/>
    </location>
</feature>
<evidence type="ECO:0000313" key="3">
    <source>
        <dbReference type="EMBL" id="KAG0245685.1"/>
    </source>
</evidence>
<dbReference type="EMBL" id="JAAAJA010001902">
    <property type="protein sequence ID" value="KAG0245685.1"/>
    <property type="molecule type" value="Genomic_DNA"/>
</dbReference>
<proteinExistence type="predicted"/>
<dbReference type="InterPro" id="IPR036249">
    <property type="entry name" value="Thioredoxin-like_sf"/>
</dbReference>
<evidence type="ECO:0000259" key="2">
    <source>
        <dbReference type="Pfam" id="PF22041"/>
    </source>
</evidence>
<protein>
    <recommendedName>
        <fullName evidence="5">GST N-terminal domain-containing protein</fullName>
    </recommendedName>
</protein>
<dbReference type="Gene3D" id="1.20.1050.10">
    <property type="match status" value="1"/>
</dbReference>
<dbReference type="SUPFAM" id="SSF47616">
    <property type="entry name" value="GST C-terminal domain-like"/>
    <property type="match status" value="1"/>
</dbReference>
<dbReference type="SUPFAM" id="SSF52833">
    <property type="entry name" value="Thioredoxin-like"/>
    <property type="match status" value="1"/>
</dbReference>
<comment type="caution">
    <text evidence="3">The sequence shown here is derived from an EMBL/GenBank/DDBJ whole genome shotgun (WGS) entry which is preliminary data.</text>
</comment>
<dbReference type="Pfam" id="PF22041">
    <property type="entry name" value="GST_C_7"/>
    <property type="match status" value="1"/>
</dbReference>
<evidence type="ECO:0000313" key="4">
    <source>
        <dbReference type="Proteomes" id="UP000726737"/>
    </source>
</evidence>
<sequence length="279" mass="31021">MATASTPSADLVFYDIAMRPPATATCCATNPWKSRYALNFKKVPYSTSWVQMPDITKVRRALGVPSSRKFADGSDYHTLPMLSDPTHSAIIGDSFDIAVYLQKTYPDSGSGDLFPPQKLDYVFPYDLALFAPLSERNDCELAEYTAFNTNVDAVFSAHVLLMAHGLPFDPATEDIARAEFVRRAKAASWDDLTVRGEEREKLKRSFCDMLAGLADLFKREPGGPFLLGTQPSYADFIVGGWVKMMQVTLPGAEWEEARTWHGGVFGRLHDALQIYAEVK</sequence>
<organism evidence="3 4">
    <name type="scientific">Mortierella polycephala</name>
    <dbReference type="NCBI Taxonomy" id="41804"/>
    <lineage>
        <taxon>Eukaryota</taxon>
        <taxon>Fungi</taxon>
        <taxon>Fungi incertae sedis</taxon>
        <taxon>Mucoromycota</taxon>
        <taxon>Mortierellomycotina</taxon>
        <taxon>Mortierellomycetes</taxon>
        <taxon>Mortierellales</taxon>
        <taxon>Mortierellaceae</taxon>
        <taxon>Mortierella</taxon>
    </lineage>
</organism>
<accession>A0A9P6TUU7</accession>
<evidence type="ECO:0000259" key="1">
    <source>
        <dbReference type="Pfam" id="PF13409"/>
    </source>
</evidence>
<dbReference type="InterPro" id="IPR054416">
    <property type="entry name" value="GST_UstS-like_C"/>
</dbReference>
<keyword evidence="4" id="KW-1185">Reference proteome</keyword>
<dbReference type="InterPro" id="IPR036282">
    <property type="entry name" value="Glutathione-S-Trfase_C_sf"/>
</dbReference>
<dbReference type="InterPro" id="IPR004045">
    <property type="entry name" value="Glutathione_S-Trfase_N"/>
</dbReference>